<evidence type="ECO:0000313" key="1">
    <source>
        <dbReference type="EMBL" id="QUJ76657.1"/>
    </source>
</evidence>
<evidence type="ECO:0000313" key="2">
    <source>
        <dbReference type="Proteomes" id="UP000683291"/>
    </source>
</evidence>
<protein>
    <submittedName>
        <fullName evidence="1">Uncharacterized protein</fullName>
    </submittedName>
</protein>
<name>A0A975JDT9_9RHOB</name>
<accession>A0A975JDT9</accession>
<keyword evidence="2" id="KW-1185">Reference proteome</keyword>
<gene>
    <name evidence="1" type="ORF">KDD17_00850</name>
</gene>
<dbReference type="RefSeq" id="WP_212704854.1">
    <property type="nucleotide sequence ID" value="NZ_CP073581.1"/>
</dbReference>
<organism evidence="1 2">
    <name type="scientific">Sulfitobacter albidus</name>
    <dbReference type="NCBI Taxonomy" id="2829501"/>
    <lineage>
        <taxon>Bacteria</taxon>
        <taxon>Pseudomonadati</taxon>
        <taxon>Pseudomonadota</taxon>
        <taxon>Alphaproteobacteria</taxon>
        <taxon>Rhodobacterales</taxon>
        <taxon>Roseobacteraceae</taxon>
        <taxon>Sulfitobacter</taxon>
    </lineage>
</organism>
<dbReference type="Proteomes" id="UP000683291">
    <property type="component" value="Chromosome 1"/>
</dbReference>
<proteinExistence type="predicted"/>
<sequence>MLITVGLCATLPATVNAGAWLRERGKGFMSFSFASTVDLDTVSQTFIEYGYSDAMTLGADIGFVRPRNGFQGGFATLFATRAITPPDAQSKWSYTIGVGANWANDLVLPHIQTGISWGRGIKLGEKYGWATVDANVFWDVTYALHVSKLDGTVGLNFTDHVAGMMQIYFVHAAGTSATTLAPSLILSPKEGPFRIQIGAETALGDISGSVLKLGLWRDF</sequence>
<reference evidence="1" key="1">
    <citation type="submission" date="2021-04" db="EMBL/GenBank/DDBJ databases">
        <title>Complete genome sequence for Sulfitobacter sp. strain JK7-1.</title>
        <authorList>
            <person name="Park S.-J."/>
        </authorList>
    </citation>
    <scope>NUCLEOTIDE SEQUENCE</scope>
    <source>
        <strain evidence="1">JK7-1</strain>
    </source>
</reference>
<dbReference type="EMBL" id="CP073581">
    <property type="protein sequence ID" value="QUJ76657.1"/>
    <property type="molecule type" value="Genomic_DNA"/>
</dbReference>
<dbReference type="AlphaFoldDB" id="A0A975JDT9"/>
<dbReference type="KEGG" id="sual:KDD17_00850"/>